<reference evidence="2" key="1">
    <citation type="submission" date="2023-01" db="EMBL/GenBank/DDBJ databases">
        <title>Genome assembly of the deep-sea coral Lophelia pertusa.</title>
        <authorList>
            <person name="Herrera S."/>
            <person name="Cordes E."/>
        </authorList>
    </citation>
    <scope>NUCLEOTIDE SEQUENCE</scope>
    <source>
        <strain evidence="2">USNM1676648</strain>
        <tissue evidence="2">Polyp</tissue>
    </source>
</reference>
<feature type="compositionally biased region" description="Polar residues" evidence="1">
    <location>
        <begin position="68"/>
        <end position="91"/>
    </location>
</feature>
<feature type="region of interest" description="Disordered" evidence="1">
    <location>
        <begin position="42"/>
        <end position="98"/>
    </location>
</feature>
<name>A0A9W9ZYG0_9CNID</name>
<dbReference type="OrthoDB" id="10066002at2759"/>
<accession>A0A9W9ZYG0</accession>
<organism evidence="2 3">
    <name type="scientific">Desmophyllum pertusum</name>
    <dbReference type="NCBI Taxonomy" id="174260"/>
    <lineage>
        <taxon>Eukaryota</taxon>
        <taxon>Metazoa</taxon>
        <taxon>Cnidaria</taxon>
        <taxon>Anthozoa</taxon>
        <taxon>Hexacorallia</taxon>
        <taxon>Scleractinia</taxon>
        <taxon>Caryophylliina</taxon>
        <taxon>Caryophylliidae</taxon>
        <taxon>Desmophyllum</taxon>
    </lineage>
</organism>
<sequence length="98" mass="10861">MMPQDNEIDGDAFRLLNKESLKTMIPKQGTLLKFEQKYQQIGKDEKDGMATSGSTPTPDTIPNHATPDATQNAQEPAFQTVSKQAKTQKPLSENIVKE</sequence>
<evidence type="ECO:0000313" key="3">
    <source>
        <dbReference type="Proteomes" id="UP001163046"/>
    </source>
</evidence>
<comment type="caution">
    <text evidence="2">The sequence shown here is derived from an EMBL/GenBank/DDBJ whole genome shotgun (WGS) entry which is preliminary data.</text>
</comment>
<gene>
    <name evidence="2" type="ORF">OS493_029202</name>
</gene>
<keyword evidence="3" id="KW-1185">Reference proteome</keyword>
<evidence type="ECO:0000256" key="1">
    <source>
        <dbReference type="SAM" id="MobiDB-lite"/>
    </source>
</evidence>
<protein>
    <submittedName>
        <fullName evidence="2">Uncharacterized protein</fullName>
    </submittedName>
</protein>
<dbReference type="AlphaFoldDB" id="A0A9W9ZYG0"/>
<feature type="compositionally biased region" description="Polar residues" evidence="1">
    <location>
        <begin position="51"/>
        <end position="60"/>
    </location>
</feature>
<evidence type="ECO:0000313" key="2">
    <source>
        <dbReference type="EMBL" id="KAJ7389780.1"/>
    </source>
</evidence>
<dbReference type="EMBL" id="MU825425">
    <property type="protein sequence ID" value="KAJ7389780.1"/>
    <property type="molecule type" value="Genomic_DNA"/>
</dbReference>
<proteinExistence type="predicted"/>
<dbReference type="Proteomes" id="UP001163046">
    <property type="component" value="Unassembled WGS sequence"/>
</dbReference>